<accession>A0AAV3RZP8</accession>
<evidence type="ECO:0000256" key="3">
    <source>
        <dbReference type="SAM" id="SignalP"/>
    </source>
</evidence>
<keyword evidence="3" id="KW-0732">Signal</keyword>
<dbReference type="EMBL" id="BAABME010013351">
    <property type="protein sequence ID" value="GAA0186075.1"/>
    <property type="molecule type" value="Genomic_DNA"/>
</dbReference>
<feature type="chain" id="PRO_5043651949" evidence="3">
    <location>
        <begin position="19"/>
        <end position="315"/>
    </location>
</feature>
<proteinExistence type="predicted"/>
<evidence type="ECO:0000313" key="4">
    <source>
        <dbReference type="EMBL" id="GAA0186075.1"/>
    </source>
</evidence>
<feature type="transmembrane region" description="Helical" evidence="2">
    <location>
        <begin position="240"/>
        <end position="265"/>
    </location>
</feature>
<dbReference type="PANTHER" id="PTHR33512">
    <property type="entry name" value="PROTEIN, PUTATIVE (DUF1191)-RELATED"/>
    <property type="match status" value="1"/>
</dbReference>
<gene>
    <name evidence="4" type="ORF">LIER_33363</name>
</gene>
<keyword evidence="2" id="KW-0472">Membrane</keyword>
<feature type="signal peptide" evidence="3">
    <location>
        <begin position="1"/>
        <end position="18"/>
    </location>
</feature>
<dbReference type="Pfam" id="PF06697">
    <property type="entry name" value="DUF1191"/>
    <property type="match status" value="1"/>
</dbReference>
<protein>
    <submittedName>
        <fullName evidence="4">Uncharacterized protein</fullName>
    </submittedName>
</protein>
<keyword evidence="2" id="KW-0812">Transmembrane</keyword>
<sequence length="315" mass="34425">MLLAALLCIAFWFPSGFGVQSLIELSPSGLDSLLQDYAFRAFGKRAKTGIVYDGIVPSNLTGIKVAALRLRSGSMRRRGVKSFKEFEIPIGLIEQPYVERLVLVYHNLGNWSELYYPLPGYTYLSPVLGMLAYNAYNLSAKDLPELDLRASKEPMRINFSFSQTTNQEASPKCVHFDLDGSPEFDNVVDKNACFATKQGHFSIVVEVGGAAPAPAPRNGAPGNGGNHGRGDGDGKNRKKVYAIVGSVVGGMVCLVVLLGCLFICLKRCRDRKKRGKMEATADLDVPLRMAIVGNTKAPVASEIRTRPMLEDDYLI</sequence>
<evidence type="ECO:0000256" key="1">
    <source>
        <dbReference type="SAM" id="MobiDB-lite"/>
    </source>
</evidence>
<dbReference type="GO" id="GO:0016020">
    <property type="term" value="C:membrane"/>
    <property type="evidence" value="ECO:0007669"/>
    <property type="project" value="TreeGrafter"/>
</dbReference>
<dbReference type="AlphaFoldDB" id="A0AAV3RZP8"/>
<feature type="region of interest" description="Disordered" evidence="1">
    <location>
        <begin position="214"/>
        <end position="235"/>
    </location>
</feature>
<dbReference type="Proteomes" id="UP001454036">
    <property type="component" value="Unassembled WGS sequence"/>
</dbReference>
<name>A0AAV3RZP8_LITER</name>
<dbReference type="InterPro" id="IPR010605">
    <property type="entry name" value="DUF1191"/>
</dbReference>
<reference evidence="4 5" key="1">
    <citation type="submission" date="2024-01" db="EMBL/GenBank/DDBJ databases">
        <title>The complete chloroplast genome sequence of Lithospermum erythrorhizon: insights into the phylogenetic relationship among Boraginaceae species and the maternal lineages of purple gromwells.</title>
        <authorList>
            <person name="Okada T."/>
            <person name="Watanabe K."/>
        </authorList>
    </citation>
    <scope>NUCLEOTIDE SEQUENCE [LARGE SCALE GENOMIC DNA]</scope>
</reference>
<keyword evidence="2" id="KW-1133">Transmembrane helix</keyword>
<evidence type="ECO:0000256" key="2">
    <source>
        <dbReference type="SAM" id="Phobius"/>
    </source>
</evidence>
<organism evidence="4 5">
    <name type="scientific">Lithospermum erythrorhizon</name>
    <name type="common">Purple gromwell</name>
    <name type="synonym">Lithospermum officinale var. erythrorhizon</name>
    <dbReference type="NCBI Taxonomy" id="34254"/>
    <lineage>
        <taxon>Eukaryota</taxon>
        <taxon>Viridiplantae</taxon>
        <taxon>Streptophyta</taxon>
        <taxon>Embryophyta</taxon>
        <taxon>Tracheophyta</taxon>
        <taxon>Spermatophyta</taxon>
        <taxon>Magnoliopsida</taxon>
        <taxon>eudicotyledons</taxon>
        <taxon>Gunneridae</taxon>
        <taxon>Pentapetalae</taxon>
        <taxon>asterids</taxon>
        <taxon>lamiids</taxon>
        <taxon>Boraginales</taxon>
        <taxon>Boraginaceae</taxon>
        <taxon>Boraginoideae</taxon>
        <taxon>Lithospermeae</taxon>
        <taxon>Lithospermum</taxon>
    </lineage>
</organism>
<dbReference type="PANTHER" id="PTHR33512:SF34">
    <property type="entry name" value="MALECTIN-LIKE DOMAIN-CONTAINING PROTEIN"/>
    <property type="match status" value="1"/>
</dbReference>
<comment type="caution">
    <text evidence="4">The sequence shown here is derived from an EMBL/GenBank/DDBJ whole genome shotgun (WGS) entry which is preliminary data.</text>
</comment>
<keyword evidence="5" id="KW-1185">Reference proteome</keyword>
<evidence type="ECO:0000313" key="5">
    <source>
        <dbReference type="Proteomes" id="UP001454036"/>
    </source>
</evidence>